<dbReference type="Gene3D" id="2.60.40.10">
    <property type="entry name" value="Immunoglobulins"/>
    <property type="match status" value="1"/>
</dbReference>
<dbReference type="InterPro" id="IPR011483">
    <property type="entry name" value="Sde182_NH-like"/>
</dbReference>
<dbReference type="Pfam" id="PF21027">
    <property type="entry name" value="Sde0182_C"/>
    <property type="match status" value="1"/>
</dbReference>
<feature type="domain" description="Cellulose-binding Sde182 nucleoside hydrolase-like" evidence="1">
    <location>
        <begin position="81"/>
        <end position="353"/>
    </location>
</feature>
<dbReference type="InterPro" id="IPR036452">
    <property type="entry name" value="Ribo_hydro-like"/>
</dbReference>
<dbReference type="RefSeq" id="WP_155342933.1">
    <property type="nucleotide sequence ID" value="NZ_BAAAHM010000011.1"/>
</dbReference>
<name>A0A5M3XI96_9ACTN</name>
<accession>A0A5M3XI96</accession>
<keyword evidence="4" id="KW-1185">Reference proteome</keyword>
<evidence type="ECO:0000313" key="3">
    <source>
        <dbReference type="EMBL" id="GES17758.1"/>
    </source>
</evidence>
<evidence type="ECO:0008006" key="5">
    <source>
        <dbReference type="Google" id="ProtNLM"/>
    </source>
</evidence>
<sequence>MRRTTAAWALTPRPGHSLRRRRVIRTIGLAGALGALAVGGLAPAHAQTIGSMHAAGAPMAAAGEVAALATASNPAATKTTRVVVTTDGEGDDQASMHRLLLYGNDLDIAAIVSSSSRWHWAGDPTANPPIPARRWSGTAWIPQLIDGGYRQVYPNLIKQDARYPSADALLKIVKDGNVTAEGEMAKDTPGSLLVKSILLDNDPRQVSLEAWGGTNTIAAALRSIEDQYANTPQWASVYKKIVAKANLYIIQDQDSTYKNYVTVKWPDLKTVMNRDEFEAFAYRWEGTPEPIINVFRKAFVSQYLTQGPYMASYPVAATGDWFSEGDSPALLHAIPTGLGNFSDPTYGGWGGRFVQINKNLWADDPRYLDVDQDRANDSSLYGLTKSTTRGLFTVTLTAAAPAGTSTITLSDNKSAHTSGIWRVSQIFPGNVVTVGVGPATEQRTIVAAQTTTAPYTITLDQPLTSNHAVGDVVVNYSSPHWAQARWDEAIQHDFAARAAWTTARSYSAANHAPVVSIRHTKISAKPGQRVLLTGTAKDPDRNALTYQWWDYPEAGTYKGGEVAVESSPGLPGAASFVVPKDAKKGDTIHIILQVSDDAPLSLTSYARGVVTVE</sequence>
<dbReference type="EMBL" id="BLAF01000005">
    <property type="protein sequence ID" value="GES17758.1"/>
    <property type="molecule type" value="Genomic_DNA"/>
</dbReference>
<dbReference type="AlphaFoldDB" id="A0A5M3XI96"/>
<dbReference type="InterPro" id="IPR006311">
    <property type="entry name" value="TAT_signal"/>
</dbReference>
<dbReference type="PROSITE" id="PS51318">
    <property type="entry name" value="TAT"/>
    <property type="match status" value="1"/>
</dbReference>
<evidence type="ECO:0000313" key="4">
    <source>
        <dbReference type="Proteomes" id="UP000377595"/>
    </source>
</evidence>
<comment type="caution">
    <text evidence="3">The sequence shown here is derived from an EMBL/GenBank/DDBJ whole genome shotgun (WGS) entry which is preliminary data.</text>
</comment>
<evidence type="ECO:0000259" key="1">
    <source>
        <dbReference type="Pfam" id="PF07632"/>
    </source>
</evidence>
<dbReference type="Proteomes" id="UP000377595">
    <property type="component" value="Unassembled WGS sequence"/>
</dbReference>
<reference evidence="3 4" key="1">
    <citation type="submission" date="2019-10" db="EMBL/GenBank/DDBJ databases">
        <title>Whole genome shotgun sequence of Acrocarpospora pleiomorpha NBRC 16267.</title>
        <authorList>
            <person name="Ichikawa N."/>
            <person name="Kimura A."/>
            <person name="Kitahashi Y."/>
            <person name="Komaki H."/>
            <person name="Oguchi A."/>
        </authorList>
    </citation>
    <scope>NUCLEOTIDE SEQUENCE [LARGE SCALE GENOMIC DNA]</scope>
    <source>
        <strain evidence="3 4">NBRC 16267</strain>
    </source>
</reference>
<protein>
    <recommendedName>
        <fullName evidence="5">DUF1593 domain-containing protein</fullName>
    </recommendedName>
</protein>
<gene>
    <name evidence="3" type="ORF">Aple_006530</name>
</gene>
<evidence type="ECO:0000259" key="2">
    <source>
        <dbReference type="Pfam" id="PF21027"/>
    </source>
</evidence>
<feature type="domain" description="Cellulose-binding Sde182 C-terminal" evidence="2">
    <location>
        <begin position="536"/>
        <end position="612"/>
    </location>
</feature>
<dbReference type="InterPro" id="IPR013783">
    <property type="entry name" value="Ig-like_fold"/>
</dbReference>
<dbReference type="GO" id="GO:0005975">
    <property type="term" value="P:carbohydrate metabolic process"/>
    <property type="evidence" value="ECO:0007669"/>
    <property type="project" value="UniProtKB-ARBA"/>
</dbReference>
<dbReference type="GO" id="GO:0016799">
    <property type="term" value="F:hydrolase activity, hydrolyzing N-glycosyl compounds"/>
    <property type="evidence" value="ECO:0007669"/>
    <property type="project" value="InterPro"/>
</dbReference>
<dbReference type="Gene3D" id="3.90.245.10">
    <property type="entry name" value="Ribonucleoside hydrolase-like"/>
    <property type="match status" value="1"/>
</dbReference>
<dbReference type="OrthoDB" id="253051at2"/>
<dbReference type="Pfam" id="PF07632">
    <property type="entry name" value="Sde182_NH-like"/>
    <property type="match status" value="1"/>
</dbReference>
<proteinExistence type="predicted"/>
<organism evidence="3 4">
    <name type="scientific">Acrocarpospora pleiomorpha</name>
    <dbReference type="NCBI Taxonomy" id="90975"/>
    <lineage>
        <taxon>Bacteria</taxon>
        <taxon>Bacillati</taxon>
        <taxon>Actinomycetota</taxon>
        <taxon>Actinomycetes</taxon>
        <taxon>Streptosporangiales</taxon>
        <taxon>Streptosporangiaceae</taxon>
        <taxon>Acrocarpospora</taxon>
    </lineage>
</organism>
<dbReference type="InterPro" id="IPR048527">
    <property type="entry name" value="Sde182_C"/>
</dbReference>